<evidence type="ECO:0000313" key="3">
    <source>
        <dbReference type="EMBL" id="TQF17545.1"/>
    </source>
</evidence>
<gene>
    <name evidence="3" type="ORF">FJV41_02760</name>
</gene>
<dbReference type="EMBL" id="VIFM01000006">
    <property type="protein sequence ID" value="TQF17545.1"/>
    <property type="molecule type" value="Genomic_DNA"/>
</dbReference>
<reference evidence="3 4" key="1">
    <citation type="submission" date="2019-06" db="EMBL/GenBank/DDBJ databases">
        <authorList>
            <person name="Livingstone P."/>
            <person name="Whitworth D."/>
        </authorList>
    </citation>
    <scope>NUCLEOTIDE SEQUENCE [LARGE SCALE GENOMIC DNA]</scope>
    <source>
        <strain evidence="3 4">AM401</strain>
    </source>
</reference>
<protein>
    <submittedName>
        <fullName evidence="3">Disulfide bond formation protein DsbA</fullName>
    </submittedName>
</protein>
<evidence type="ECO:0000313" key="4">
    <source>
        <dbReference type="Proteomes" id="UP000315369"/>
    </source>
</evidence>
<name>A0A540X8B8_9BACT</name>
<dbReference type="InterPro" id="IPR013766">
    <property type="entry name" value="Thioredoxin_domain"/>
</dbReference>
<organism evidence="3 4">
    <name type="scientific">Myxococcus llanfairpwllgwyngyllgogerychwyrndrobwllllantysiliogogogochensis</name>
    <dbReference type="NCBI Taxonomy" id="2590453"/>
    <lineage>
        <taxon>Bacteria</taxon>
        <taxon>Pseudomonadati</taxon>
        <taxon>Myxococcota</taxon>
        <taxon>Myxococcia</taxon>
        <taxon>Myxococcales</taxon>
        <taxon>Cystobacterineae</taxon>
        <taxon>Myxococcaceae</taxon>
        <taxon>Myxococcus</taxon>
    </lineage>
</organism>
<accession>A0A540X8B8</accession>
<dbReference type="OrthoDB" id="9784686at2"/>
<evidence type="ECO:0000256" key="1">
    <source>
        <dbReference type="ARBA" id="ARBA00005791"/>
    </source>
</evidence>
<dbReference type="PROSITE" id="PS51352">
    <property type="entry name" value="THIOREDOXIN_2"/>
    <property type="match status" value="1"/>
</dbReference>
<dbReference type="Pfam" id="PF13462">
    <property type="entry name" value="Thioredoxin_4"/>
    <property type="match status" value="1"/>
</dbReference>
<keyword evidence="4" id="KW-1185">Reference proteome</keyword>
<comment type="similarity">
    <text evidence="1">Belongs to the thioredoxin family. DsbA subfamily.</text>
</comment>
<dbReference type="Proteomes" id="UP000315369">
    <property type="component" value="Unassembled WGS sequence"/>
</dbReference>
<dbReference type="AlphaFoldDB" id="A0A540X8B8"/>
<dbReference type="InterPro" id="IPR012336">
    <property type="entry name" value="Thioredoxin-like_fold"/>
</dbReference>
<proteinExistence type="inferred from homology"/>
<comment type="caution">
    <text evidence="3">The sequence shown here is derived from an EMBL/GenBank/DDBJ whole genome shotgun (WGS) entry which is preliminary data.</text>
</comment>
<dbReference type="Gene3D" id="3.40.30.10">
    <property type="entry name" value="Glutaredoxin"/>
    <property type="match status" value="1"/>
</dbReference>
<dbReference type="SUPFAM" id="SSF52833">
    <property type="entry name" value="Thioredoxin-like"/>
    <property type="match status" value="1"/>
</dbReference>
<dbReference type="PANTHER" id="PTHR13887">
    <property type="entry name" value="GLUTATHIONE S-TRANSFERASE KAPPA"/>
    <property type="match status" value="1"/>
</dbReference>
<dbReference type="RefSeq" id="WP_141640815.1">
    <property type="nucleotide sequence ID" value="NZ_VIFM01000006.1"/>
</dbReference>
<evidence type="ECO:0000259" key="2">
    <source>
        <dbReference type="PROSITE" id="PS51352"/>
    </source>
</evidence>
<sequence>MSRLRTPVGSHDHILGPVDAPVILVEYGDFQCPFCGQAYEEVNKVLASMGDQLRYVFRHFPLTQAHPYALQAAEAAEAADGQGKFWEMHGMLYENQQALDPESLLAYAQKLGLDMERFTREVSEHRYLERIRRDFMGGVRSGVSGTPGFFINGARYQGDFSASSLITVLQGGGIESPSYF</sequence>
<feature type="domain" description="Thioredoxin" evidence="2">
    <location>
        <begin position="1"/>
        <end position="174"/>
    </location>
</feature>
<dbReference type="PANTHER" id="PTHR13887:SF55">
    <property type="entry name" value="SLR0313 PROTEIN"/>
    <property type="match status" value="1"/>
</dbReference>
<dbReference type="InterPro" id="IPR036249">
    <property type="entry name" value="Thioredoxin-like_sf"/>
</dbReference>